<dbReference type="InterPro" id="IPR000626">
    <property type="entry name" value="Ubiquitin-like_dom"/>
</dbReference>
<dbReference type="SUPFAM" id="SSF54236">
    <property type="entry name" value="Ubiquitin-like"/>
    <property type="match status" value="1"/>
</dbReference>
<evidence type="ECO:0000256" key="1">
    <source>
        <dbReference type="SAM" id="SignalP"/>
    </source>
</evidence>
<dbReference type="PANTHER" id="PTHR10666">
    <property type="entry name" value="UBIQUITIN"/>
    <property type="match status" value="1"/>
</dbReference>
<dbReference type="PROSITE" id="PS50053">
    <property type="entry name" value="UBIQUITIN_2"/>
    <property type="match status" value="1"/>
</dbReference>
<organism evidence="3">
    <name type="scientific">Amblyomma triste</name>
    <name type="common">Neotropical tick</name>
    <dbReference type="NCBI Taxonomy" id="251400"/>
    <lineage>
        <taxon>Eukaryota</taxon>
        <taxon>Metazoa</taxon>
        <taxon>Ecdysozoa</taxon>
        <taxon>Arthropoda</taxon>
        <taxon>Chelicerata</taxon>
        <taxon>Arachnida</taxon>
        <taxon>Acari</taxon>
        <taxon>Parasitiformes</taxon>
        <taxon>Ixodida</taxon>
        <taxon>Ixodoidea</taxon>
        <taxon>Ixodidae</taxon>
        <taxon>Amblyomminae</taxon>
        <taxon>Amblyomma</taxon>
    </lineage>
</organism>
<evidence type="ECO:0000313" key="3">
    <source>
        <dbReference type="EMBL" id="JAC27537.1"/>
    </source>
</evidence>
<dbReference type="InterPro" id="IPR019956">
    <property type="entry name" value="Ubiquitin_dom"/>
</dbReference>
<keyword evidence="3" id="KW-0687">Ribonucleoprotein</keyword>
<dbReference type="Pfam" id="PF00240">
    <property type="entry name" value="ubiquitin"/>
    <property type="match status" value="1"/>
</dbReference>
<accession>A0A023G1M0</accession>
<reference evidence="3" key="1">
    <citation type="submission" date="2014-03" db="EMBL/GenBank/DDBJ databases">
        <title>The sialotranscriptome of Amblyomma triste, Amblyomma parvum and Amblyomma cajennense ticks, uncovered by 454-based RNA-seq.</title>
        <authorList>
            <person name="Garcia G.R."/>
            <person name="Gardinassi L.G."/>
            <person name="Ribeiro J.M."/>
            <person name="Anatriello E."/>
            <person name="Ferreira B.R."/>
            <person name="Moreira H.N."/>
            <person name="Mafra C."/>
            <person name="Olegario M.M."/>
            <person name="Szabo P.J."/>
            <person name="Miranda-Santos I.K."/>
            <person name="Maruyama S.R."/>
        </authorList>
    </citation>
    <scope>NUCLEOTIDE SEQUENCE</scope>
    <source>
        <strain evidence="3">Mato Grasso do Sul</strain>
        <tissue evidence="3">Salivary glands</tissue>
    </source>
</reference>
<feature type="chain" id="PRO_5001517957" evidence="1">
    <location>
        <begin position="22"/>
        <end position="93"/>
    </location>
</feature>
<keyword evidence="1" id="KW-0732">Signal</keyword>
<evidence type="ECO:0000259" key="2">
    <source>
        <dbReference type="PROSITE" id="PS50053"/>
    </source>
</evidence>
<proteinExistence type="evidence at transcript level"/>
<dbReference type="SMART" id="SM00213">
    <property type="entry name" value="UBQ"/>
    <property type="match status" value="1"/>
</dbReference>
<feature type="domain" description="Ubiquitin-like" evidence="2">
    <location>
        <begin position="22"/>
        <end position="93"/>
    </location>
</feature>
<dbReference type="EMBL" id="GBBM01007881">
    <property type="protein sequence ID" value="JAC27537.1"/>
    <property type="molecule type" value="mRNA"/>
</dbReference>
<dbReference type="PRINTS" id="PR00348">
    <property type="entry name" value="UBIQUITIN"/>
</dbReference>
<protein>
    <submittedName>
        <fullName evidence="3">Putative ubiquitin/60s ribosomal protein l40 fusion</fullName>
    </submittedName>
</protein>
<keyword evidence="3" id="KW-0689">Ribosomal protein</keyword>
<dbReference type="InterPro" id="IPR050158">
    <property type="entry name" value="Ubiquitin_ubiquitin-like"/>
</dbReference>
<feature type="signal peptide" evidence="1">
    <location>
        <begin position="1"/>
        <end position="21"/>
    </location>
</feature>
<dbReference type="Gene3D" id="3.10.20.90">
    <property type="entry name" value="Phosphatidylinositol 3-kinase Catalytic Subunit, Chain A, domain 1"/>
    <property type="match status" value="1"/>
</dbReference>
<dbReference type="FunFam" id="3.10.20.90:FF:000205">
    <property type="entry name" value="2'-5'-oligoadenylate synthase-like protein 2"/>
    <property type="match status" value="1"/>
</dbReference>
<name>A0A023G1M0_AMBTT</name>
<sequence>MKALLTTLVALIILQSEFSAAFKIYVKTPSGGTITLQAQSDEKIAAVKAEIQEEEGIPIDQQTLSYNNQELQNVQTLGYYKIKDESTIELEVD</sequence>
<dbReference type="GO" id="GO:0005840">
    <property type="term" value="C:ribosome"/>
    <property type="evidence" value="ECO:0007669"/>
    <property type="project" value="UniProtKB-KW"/>
</dbReference>
<dbReference type="CDD" id="cd17039">
    <property type="entry name" value="Ubl_ubiquitin_like"/>
    <property type="match status" value="1"/>
</dbReference>
<dbReference type="InterPro" id="IPR029071">
    <property type="entry name" value="Ubiquitin-like_domsf"/>
</dbReference>
<dbReference type="AlphaFoldDB" id="A0A023G1M0"/>